<feature type="chain" id="PRO_5002191091" description="Fibronectin type-III domain-containing protein" evidence="2">
    <location>
        <begin position="28"/>
        <end position="225"/>
    </location>
</feature>
<dbReference type="InterPro" id="IPR013783">
    <property type="entry name" value="Ig-like_fold"/>
</dbReference>
<feature type="domain" description="Fibronectin type-III" evidence="3">
    <location>
        <begin position="125"/>
        <end position="225"/>
    </location>
</feature>
<dbReference type="AlphaFoldDB" id="A0A0C5VBW8"/>
<dbReference type="EMBL" id="CP007142">
    <property type="protein sequence ID" value="AJQ96830.1"/>
    <property type="molecule type" value="Genomic_DNA"/>
</dbReference>
<gene>
    <name evidence="4" type="ORF">YC6258_04798</name>
</gene>
<dbReference type="KEGG" id="gsn:YC6258_04798"/>
<sequence>MKTVQQPTLTLSTLLLVALLTSGCGGSSDGDAVAESPNPNPPTTNRTPLPVADSARGPAGEILKIDVLSNDADPDGDPISLLNASITQGTGTVSISDGLLQFEPDGKSVGQVVIVYTVSDGTAAAQAEVTIELFLPRTSLLVSWQPPQLRENGENLYPENNVARYVVAYRHEQDSNFTLLYTTDNTPEVLINDVTSGRYQIKVATQDTQGLNSIFSTPLEIDVPR</sequence>
<keyword evidence="2" id="KW-0732">Signal</keyword>
<dbReference type="Pfam" id="PF17963">
    <property type="entry name" value="Big_9"/>
    <property type="match status" value="1"/>
</dbReference>
<name>A0A0C5VBW8_9GAMM</name>
<dbReference type="Gene3D" id="2.60.40.10">
    <property type="entry name" value="Immunoglobulins"/>
    <property type="match status" value="1"/>
</dbReference>
<organism evidence="4 5">
    <name type="scientific">Gynuella sunshinyii YC6258</name>
    <dbReference type="NCBI Taxonomy" id="1445510"/>
    <lineage>
        <taxon>Bacteria</taxon>
        <taxon>Pseudomonadati</taxon>
        <taxon>Pseudomonadota</taxon>
        <taxon>Gammaproteobacteria</taxon>
        <taxon>Oceanospirillales</taxon>
        <taxon>Saccharospirillaceae</taxon>
        <taxon>Gynuella</taxon>
    </lineage>
</organism>
<dbReference type="PROSITE" id="PS51257">
    <property type="entry name" value="PROKAR_LIPOPROTEIN"/>
    <property type="match status" value="1"/>
</dbReference>
<evidence type="ECO:0000313" key="5">
    <source>
        <dbReference type="Proteomes" id="UP000032266"/>
    </source>
</evidence>
<dbReference type="HOGENOM" id="CLU_1228502_0_0_6"/>
<dbReference type="RefSeq" id="WP_044618744.1">
    <property type="nucleotide sequence ID" value="NZ_CP007142.1"/>
</dbReference>
<keyword evidence="5" id="KW-1185">Reference proteome</keyword>
<dbReference type="SUPFAM" id="SSF49265">
    <property type="entry name" value="Fibronectin type III"/>
    <property type="match status" value="1"/>
</dbReference>
<dbReference type="PATRIC" id="fig|1445510.3.peg.4762"/>
<reference evidence="4 5" key="1">
    <citation type="submission" date="2014-01" db="EMBL/GenBank/DDBJ databases">
        <title>Full genme sequencing of cellulolytic bacterium Gynuella sunshinyii YC6258T gen. nov., sp. nov.</title>
        <authorList>
            <person name="Khan H."/>
            <person name="Chung E.J."/>
            <person name="Chung Y.R."/>
        </authorList>
    </citation>
    <scope>NUCLEOTIDE SEQUENCE [LARGE SCALE GENOMIC DNA]</scope>
    <source>
        <strain evidence="4 5">YC6258</strain>
    </source>
</reference>
<feature type="signal peptide" evidence="2">
    <location>
        <begin position="1"/>
        <end position="27"/>
    </location>
</feature>
<dbReference type="InterPro" id="IPR036116">
    <property type="entry name" value="FN3_sf"/>
</dbReference>
<dbReference type="OrthoDB" id="8561077at2"/>
<evidence type="ECO:0000256" key="2">
    <source>
        <dbReference type="SAM" id="SignalP"/>
    </source>
</evidence>
<proteinExistence type="predicted"/>
<protein>
    <recommendedName>
        <fullName evidence="3">Fibronectin type-III domain-containing protein</fullName>
    </recommendedName>
</protein>
<dbReference type="InterPro" id="IPR003961">
    <property type="entry name" value="FN3_dom"/>
</dbReference>
<dbReference type="PROSITE" id="PS50853">
    <property type="entry name" value="FN3"/>
    <property type="match status" value="1"/>
</dbReference>
<dbReference type="CDD" id="cd00063">
    <property type="entry name" value="FN3"/>
    <property type="match status" value="1"/>
</dbReference>
<evidence type="ECO:0000259" key="3">
    <source>
        <dbReference type="PROSITE" id="PS50853"/>
    </source>
</evidence>
<evidence type="ECO:0000313" key="4">
    <source>
        <dbReference type="EMBL" id="AJQ96830.1"/>
    </source>
</evidence>
<evidence type="ECO:0000256" key="1">
    <source>
        <dbReference type="SAM" id="MobiDB-lite"/>
    </source>
</evidence>
<dbReference type="Gene3D" id="2.60.40.2810">
    <property type="match status" value="1"/>
</dbReference>
<dbReference type="STRING" id="1445510.YC6258_04798"/>
<dbReference type="Proteomes" id="UP000032266">
    <property type="component" value="Chromosome"/>
</dbReference>
<accession>A0A0C5VBW8</accession>
<feature type="region of interest" description="Disordered" evidence="1">
    <location>
        <begin position="27"/>
        <end position="52"/>
    </location>
</feature>